<gene>
    <name evidence="1" type="ORF">DW2_13700</name>
</gene>
<protein>
    <submittedName>
        <fullName evidence="1">Uncharacterized protein</fullName>
    </submittedName>
</protein>
<evidence type="ECO:0000313" key="2">
    <source>
        <dbReference type="Proteomes" id="UP000028607"/>
    </source>
</evidence>
<dbReference type="AlphaFoldDB" id="A0A085TUE1"/>
<proteinExistence type="predicted"/>
<reference evidence="1 2" key="2">
    <citation type="journal article" date="2015" name="Antonie Van Leeuwenhoek">
        <title>Thioclava indica sp. nov., isolated from surface seawater of the Indian Ocean.</title>
        <authorList>
            <person name="Liu Y."/>
            <person name="Lai Q."/>
            <person name="Du J."/>
            <person name="Xu H."/>
            <person name="Jiang L."/>
            <person name="Shao Z."/>
        </authorList>
    </citation>
    <scope>NUCLEOTIDE SEQUENCE [LARGE SCALE GENOMIC DNA]</scope>
    <source>
        <strain evidence="1 2">13D2W-2</strain>
    </source>
</reference>
<organism evidence="1 2">
    <name type="scientific">Thioclava atlantica</name>
    <dbReference type="NCBI Taxonomy" id="1317124"/>
    <lineage>
        <taxon>Bacteria</taxon>
        <taxon>Pseudomonadati</taxon>
        <taxon>Pseudomonadota</taxon>
        <taxon>Alphaproteobacteria</taxon>
        <taxon>Rhodobacterales</taxon>
        <taxon>Paracoccaceae</taxon>
        <taxon>Thioclava</taxon>
    </lineage>
</organism>
<reference evidence="2" key="1">
    <citation type="submission" date="2013-04" db="EMBL/GenBank/DDBJ databases">
        <title>Thioclava sp. 13D2W-2 Genome Sequencing.</title>
        <authorList>
            <person name="Lai Q."/>
            <person name="Li G."/>
            <person name="Shao Z."/>
        </authorList>
    </citation>
    <scope>NUCLEOTIDE SEQUENCE [LARGE SCALE GENOMIC DNA]</scope>
    <source>
        <strain evidence="2">13D2W-2</strain>
    </source>
</reference>
<accession>A0A085TUE1</accession>
<name>A0A085TUE1_9RHOB</name>
<comment type="caution">
    <text evidence="1">The sequence shown here is derived from an EMBL/GenBank/DDBJ whole genome shotgun (WGS) entry which is preliminary data.</text>
</comment>
<keyword evidence="2" id="KW-1185">Reference proteome</keyword>
<sequence>MVVTTDVEAFILDEVADLAFAVEHDAIGAAEARPHPCGKRDPGPMSGGTIGAWRHQFHPEAHRVCCLSLCKASEHLFHPDITKTVI</sequence>
<evidence type="ECO:0000313" key="1">
    <source>
        <dbReference type="EMBL" id="KFE34338.1"/>
    </source>
</evidence>
<dbReference type="EMBL" id="AQRC01000011">
    <property type="protein sequence ID" value="KFE34338.1"/>
    <property type="molecule type" value="Genomic_DNA"/>
</dbReference>
<dbReference type="Proteomes" id="UP000028607">
    <property type="component" value="Unassembled WGS sequence"/>
</dbReference>